<evidence type="ECO:0000313" key="1">
    <source>
        <dbReference type="EMBL" id="MFC5385157.1"/>
    </source>
</evidence>
<gene>
    <name evidence="1" type="ORF">ACFPLB_04155</name>
</gene>
<dbReference type="InterPro" id="IPR010982">
    <property type="entry name" value="Lambda_DNA-bd_dom_sf"/>
</dbReference>
<reference evidence="2" key="1">
    <citation type="journal article" date="2019" name="Int. J. Syst. Evol. Microbiol.">
        <title>The Global Catalogue of Microorganisms (GCM) 10K type strain sequencing project: providing services to taxonomists for standard genome sequencing and annotation.</title>
        <authorList>
            <consortium name="The Broad Institute Genomics Platform"/>
            <consortium name="The Broad Institute Genome Sequencing Center for Infectious Disease"/>
            <person name="Wu L."/>
            <person name="Ma J."/>
        </authorList>
    </citation>
    <scope>NUCLEOTIDE SEQUENCE [LARGE SCALE GENOMIC DNA]</scope>
    <source>
        <strain evidence="2">CGMCC 4.1415</strain>
    </source>
</reference>
<keyword evidence="2" id="KW-1185">Reference proteome</keyword>
<evidence type="ECO:0000313" key="2">
    <source>
        <dbReference type="Proteomes" id="UP001596016"/>
    </source>
</evidence>
<dbReference type="SUPFAM" id="SSF47413">
    <property type="entry name" value="lambda repressor-like DNA-binding domains"/>
    <property type="match status" value="1"/>
</dbReference>
<comment type="caution">
    <text evidence="1">The sequence shown here is derived from an EMBL/GenBank/DDBJ whole genome shotgun (WGS) entry which is preliminary data.</text>
</comment>
<dbReference type="NCBIfam" id="NF046037">
    <property type="entry name" value="carphisopro"/>
    <property type="match status" value="1"/>
</dbReference>
<protein>
    <submittedName>
        <fullName evidence="1">Carph-isopro domain-containing protein</fullName>
    </submittedName>
</protein>
<dbReference type="Gene3D" id="1.10.260.40">
    <property type="entry name" value="lambda repressor-like DNA-binding domains"/>
    <property type="match status" value="1"/>
</dbReference>
<sequence>MTPAEHVIDKFGGLTSLARALDCAVSTVQGWKERGRIPQEHWLQIITAGKERGLALEFDDFILGPSEVERVA</sequence>
<dbReference type="EMBL" id="JBHSLL010000012">
    <property type="protein sequence ID" value="MFC5385157.1"/>
    <property type="molecule type" value="Genomic_DNA"/>
</dbReference>
<dbReference type="InterPro" id="IPR059216">
    <property type="entry name" value="LeuA_carph_isopro_dom"/>
</dbReference>
<dbReference type="RefSeq" id="WP_378228042.1">
    <property type="nucleotide sequence ID" value="NZ_JBHSLL010000012.1"/>
</dbReference>
<dbReference type="Proteomes" id="UP001596016">
    <property type="component" value="Unassembled WGS sequence"/>
</dbReference>
<accession>A0ABW0GUP7</accession>
<proteinExistence type="predicted"/>
<organism evidence="1 2">
    <name type="scientific">Aquamicrobium segne</name>
    <dbReference type="NCBI Taxonomy" id="469547"/>
    <lineage>
        <taxon>Bacteria</taxon>
        <taxon>Pseudomonadati</taxon>
        <taxon>Pseudomonadota</taxon>
        <taxon>Alphaproteobacteria</taxon>
        <taxon>Hyphomicrobiales</taxon>
        <taxon>Phyllobacteriaceae</taxon>
        <taxon>Aquamicrobium</taxon>
    </lineage>
</organism>
<name>A0ABW0GUP7_9HYPH</name>